<dbReference type="PANTHER" id="PTHR23501">
    <property type="entry name" value="MAJOR FACILITATOR SUPERFAMILY"/>
    <property type="match status" value="1"/>
</dbReference>
<feature type="transmembrane region" description="Helical" evidence="5">
    <location>
        <begin position="242"/>
        <end position="260"/>
    </location>
</feature>
<protein>
    <submittedName>
        <fullName evidence="7">MFS transporter</fullName>
    </submittedName>
</protein>
<dbReference type="InterPro" id="IPR020846">
    <property type="entry name" value="MFS_dom"/>
</dbReference>
<feature type="transmembrane region" description="Helical" evidence="5">
    <location>
        <begin position="103"/>
        <end position="125"/>
    </location>
</feature>
<feature type="transmembrane region" description="Helical" evidence="5">
    <location>
        <begin position="219"/>
        <end position="236"/>
    </location>
</feature>
<feature type="transmembrane region" description="Helical" evidence="5">
    <location>
        <begin position="430"/>
        <end position="449"/>
    </location>
</feature>
<feature type="transmembrane region" description="Helical" evidence="5">
    <location>
        <begin position="137"/>
        <end position="159"/>
    </location>
</feature>
<dbReference type="PRINTS" id="PR01036">
    <property type="entry name" value="TCRTETB"/>
</dbReference>
<evidence type="ECO:0000256" key="5">
    <source>
        <dbReference type="SAM" id="Phobius"/>
    </source>
</evidence>
<comment type="caution">
    <text evidence="7">The sequence shown here is derived from an EMBL/GenBank/DDBJ whole genome shotgun (WGS) entry which is preliminary data.</text>
</comment>
<feature type="transmembrane region" description="Helical" evidence="5">
    <location>
        <begin position="362"/>
        <end position="387"/>
    </location>
</feature>
<evidence type="ECO:0000256" key="3">
    <source>
        <dbReference type="ARBA" id="ARBA00022989"/>
    </source>
</evidence>
<evidence type="ECO:0000256" key="2">
    <source>
        <dbReference type="ARBA" id="ARBA00022692"/>
    </source>
</evidence>
<sequence length="459" mass="46835">MTRPRVFAPRYRAVSTGFVALSLLVAFEYLAVATAMPRIGRELHGYHLYALAFSGNLAANIIATLVGGRWSDARGPGAALWAGVGGFIAGLAVSGLAPGMEVFLAGRFLQGFGGGLFNVALYVLVARVYPAPLHPRVFSLLAAAWVLPSIVGPALTGIVAERWSWRWVFLGVAVVAVPAALVMRRGLRTGGEKPAAGPAGELPAGEVSGATAPGFPRRLAWGVLAALGAALLQYGSGTPESGIPLAAAGLAALALSLPRLLPSGALRAARGLPAVVALRGLAAGSFFAAEVFVPLTLTAERGLSTAQAGLALTGGAVAWSFGSWIQGRLPGARVRTLRLGTALIALGVSITALTVFRQVPVAVAFGGWMTAGLGIGMVFPTLSVLVLELSAPGEQGRASASMSIGESALSIVAVALTGALYAVFRGTPATYLVCFGLLVVMAATGTALADRVRPEPERD</sequence>
<feature type="transmembrane region" description="Helical" evidence="5">
    <location>
        <begin position="337"/>
        <end position="356"/>
    </location>
</feature>
<keyword evidence="2 5" id="KW-0812">Transmembrane</keyword>
<feature type="transmembrane region" description="Helical" evidence="5">
    <location>
        <begin position="165"/>
        <end position="183"/>
    </location>
</feature>
<keyword evidence="8" id="KW-1185">Reference proteome</keyword>
<evidence type="ECO:0000259" key="6">
    <source>
        <dbReference type="PROSITE" id="PS50850"/>
    </source>
</evidence>
<dbReference type="Pfam" id="PF07690">
    <property type="entry name" value="MFS_1"/>
    <property type="match status" value="2"/>
</dbReference>
<dbReference type="GO" id="GO:0022857">
    <property type="term" value="F:transmembrane transporter activity"/>
    <property type="evidence" value="ECO:0007669"/>
    <property type="project" value="InterPro"/>
</dbReference>
<organism evidence="7 8">
    <name type="scientific">Microbispora oryzae</name>
    <dbReference type="NCBI Taxonomy" id="2806554"/>
    <lineage>
        <taxon>Bacteria</taxon>
        <taxon>Bacillati</taxon>
        <taxon>Actinomycetota</taxon>
        <taxon>Actinomycetes</taxon>
        <taxon>Streptosporangiales</taxon>
        <taxon>Streptosporangiaceae</taxon>
        <taxon>Microbispora</taxon>
    </lineage>
</organism>
<feature type="transmembrane region" description="Helical" evidence="5">
    <location>
        <begin position="12"/>
        <end position="34"/>
    </location>
</feature>
<feature type="transmembrane region" description="Helical" evidence="5">
    <location>
        <begin position="305"/>
        <end position="325"/>
    </location>
</feature>
<feature type="transmembrane region" description="Helical" evidence="5">
    <location>
        <begin position="46"/>
        <end position="66"/>
    </location>
</feature>
<comment type="subcellular location">
    <subcellularLocation>
        <location evidence="1">Cell membrane</location>
        <topology evidence="1">Multi-pass membrane protein</topology>
    </subcellularLocation>
</comment>
<keyword evidence="4 5" id="KW-0472">Membrane</keyword>
<evidence type="ECO:0000256" key="4">
    <source>
        <dbReference type="ARBA" id="ARBA00023136"/>
    </source>
</evidence>
<name>A0A940WRI3_9ACTN</name>
<feature type="domain" description="Major facilitator superfamily (MFS) profile" evidence="6">
    <location>
        <begin position="14"/>
        <end position="453"/>
    </location>
</feature>
<dbReference type="Gene3D" id="1.20.1250.20">
    <property type="entry name" value="MFS general substrate transporter like domains"/>
    <property type="match status" value="1"/>
</dbReference>
<dbReference type="GO" id="GO:0005886">
    <property type="term" value="C:plasma membrane"/>
    <property type="evidence" value="ECO:0007669"/>
    <property type="project" value="UniProtKB-SubCell"/>
</dbReference>
<dbReference type="SUPFAM" id="SSF103473">
    <property type="entry name" value="MFS general substrate transporter"/>
    <property type="match status" value="1"/>
</dbReference>
<dbReference type="AlphaFoldDB" id="A0A940WRI3"/>
<dbReference type="EMBL" id="JAFCNB010000009">
    <property type="protein sequence ID" value="MBP2705741.1"/>
    <property type="molecule type" value="Genomic_DNA"/>
</dbReference>
<proteinExistence type="predicted"/>
<feature type="transmembrane region" description="Helical" evidence="5">
    <location>
        <begin position="408"/>
        <end position="424"/>
    </location>
</feature>
<evidence type="ECO:0000256" key="1">
    <source>
        <dbReference type="ARBA" id="ARBA00004651"/>
    </source>
</evidence>
<evidence type="ECO:0000313" key="8">
    <source>
        <dbReference type="Proteomes" id="UP000674234"/>
    </source>
</evidence>
<dbReference type="InterPro" id="IPR011701">
    <property type="entry name" value="MFS"/>
</dbReference>
<accession>A0A940WRI3</accession>
<feature type="transmembrane region" description="Helical" evidence="5">
    <location>
        <begin position="272"/>
        <end position="293"/>
    </location>
</feature>
<keyword evidence="3 5" id="KW-1133">Transmembrane helix</keyword>
<gene>
    <name evidence="7" type="ORF">JOL79_18150</name>
</gene>
<reference evidence="7" key="1">
    <citation type="submission" date="2021-02" db="EMBL/GenBank/DDBJ databases">
        <title>Draft genome sequence of Microbispora sp. RL4-1S isolated from rice leaves in Thailand.</title>
        <authorList>
            <person name="Muangham S."/>
            <person name="Duangmal K."/>
        </authorList>
    </citation>
    <scope>NUCLEOTIDE SEQUENCE</scope>
    <source>
        <strain evidence="7">RL4-1S</strain>
    </source>
</reference>
<dbReference type="Proteomes" id="UP000674234">
    <property type="component" value="Unassembled WGS sequence"/>
</dbReference>
<dbReference type="InterPro" id="IPR036259">
    <property type="entry name" value="MFS_trans_sf"/>
</dbReference>
<dbReference type="PANTHER" id="PTHR23501:SF154">
    <property type="entry name" value="MULTIDRUG-EFFLUX TRANSPORTER RV1634-RELATED"/>
    <property type="match status" value="1"/>
</dbReference>
<evidence type="ECO:0000313" key="7">
    <source>
        <dbReference type="EMBL" id="MBP2705741.1"/>
    </source>
</evidence>
<feature type="transmembrane region" description="Helical" evidence="5">
    <location>
        <begin position="78"/>
        <end position="97"/>
    </location>
</feature>
<dbReference type="PROSITE" id="PS50850">
    <property type="entry name" value="MFS"/>
    <property type="match status" value="1"/>
</dbReference>